<keyword evidence="1" id="KW-1133">Transmembrane helix</keyword>
<keyword evidence="1" id="KW-0472">Membrane</keyword>
<evidence type="ECO:0000313" key="3">
    <source>
        <dbReference type="Proteomes" id="UP001523216"/>
    </source>
</evidence>
<keyword evidence="3" id="KW-1185">Reference proteome</keyword>
<dbReference type="EMBL" id="JAMQOL010000012">
    <property type="protein sequence ID" value="MCM4077995.1"/>
    <property type="molecule type" value="Genomic_DNA"/>
</dbReference>
<comment type="caution">
    <text evidence="2">The sequence shown here is derived from an EMBL/GenBank/DDBJ whole genome shotgun (WGS) entry which is preliminary data.</text>
</comment>
<dbReference type="RefSeq" id="WP_251797844.1">
    <property type="nucleotide sequence ID" value="NZ_JAMQOL010000012.1"/>
</dbReference>
<gene>
    <name evidence="2" type="ORF">LXN57_10490</name>
</gene>
<evidence type="ECO:0000313" key="2">
    <source>
        <dbReference type="EMBL" id="MCM4077995.1"/>
    </source>
</evidence>
<proteinExistence type="predicted"/>
<dbReference type="Proteomes" id="UP001523216">
    <property type="component" value="Unassembled WGS sequence"/>
</dbReference>
<feature type="transmembrane region" description="Helical" evidence="1">
    <location>
        <begin position="41"/>
        <end position="63"/>
    </location>
</feature>
<evidence type="ECO:0008006" key="4">
    <source>
        <dbReference type="Google" id="ProtNLM"/>
    </source>
</evidence>
<protein>
    <recommendedName>
        <fullName evidence="4">DUF4367 domain-containing protein</fullName>
    </recommendedName>
</protein>
<reference evidence="2 3" key="1">
    <citation type="submission" date="2022-06" db="EMBL/GenBank/DDBJ databases">
        <title>Actinoplanes abujensis sp. nov., isolated from Nigerian arid soil.</title>
        <authorList>
            <person name="Ding P."/>
        </authorList>
    </citation>
    <scope>NUCLEOTIDE SEQUENCE [LARGE SCALE GENOMIC DNA]</scope>
    <source>
        <strain evidence="3">TRM88002</strain>
    </source>
</reference>
<name>A0ABT0XW29_9ACTN</name>
<evidence type="ECO:0000256" key="1">
    <source>
        <dbReference type="SAM" id="Phobius"/>
    </source>
</evidence>
<sequence>MDDLDRMLAGSLHDAAGRAPSPEGLLNAVRRRSDRYRRRRVAAQLSALAAVAALGIPAGIVLANRPAALPATATREVVRLTAGFQPPAFPYTLPPTGGMKAPTVTLRDGDLVALFEATDQRDHADTTVTVTSGKPAFATAAAETPVQVRGRNGLLRTVDVRPAAQLTLYWQESGRWIQLATDDTYTPQEVVALADALSAASIAVPPPFRLDYSPAGMVADTISPSTMSFRPAGASPGSAAFSVVLRKPRPLTGVDRTIAGHDARLTRDAGVVRLAVDVTDWEATLEITVGAGLTISDDDLVRFAAGVHILNRSDPE</sequence>
<keyword evidence="1" id="KW-0812">Transmembrane</keyword>
<organism evidence="2 3">
    <name type="scientific">Paractinoplanes hotanensis</name>
    <dbReference type="NCBI Taxonomy" id="2906497"/>
    <lineage>
        <taxon>Bacteria</taxon>
        <taxon>Bacillati</taxon>
        <taxon>Actinomycetota</taxon>
        <taxon>Actinomycetes</taxon>
        <taxon>Micromonosporales</taxon>
        <taxon>Micromonosporaceae</taxon>
        <taxon>Paractinoplanes</taxon>
    </lineage>
</organism>
<accession>A0ABT0XW29</accession>